<accession>A0A5N7KF72</accession>
<sequence length="90" mass="9832">MSDQSGEHVHYWDDGKGRREVIIDGQRVAGVTYCDTKAGIAVVLDAPLKSTDGEHVDVHPVWGEIRVIYCGGYTGANKTLRMGEGPVFNE</sequence>
<organism evidence="1 2">
    <name type="scientific">Pseudomonas kitaguniensis</name>
    <dbReference type="NCBI Taxonomy" id="2607908"/>
    <lineage>
        <taxon>Bacteria</taxon>
        <taxon>Pseudomonadati</taxon>
        <taxon>Pseudomonadota</taxon>
        <taxon>Gammaproteobacteria</taxon>
        <taxon>Pseudomonadales</taxon>
        <taxon>Pseudomonadaceae</taxon>
        <taxon>Pseudomonas</taxon>
    </lineage>
</organism>
<name>A0A5N7KF72_9PSED</name>
<protein>
    <recommendedName>
        <fullName evidence="3">PAAR domain-containing protein</fullName>
    </recommendedName>
</protein>
<proteinExistence type="predicted"/>
<dbReference type="Proteomes" id="UP000326112">
    <property type="component" value="Unassembled WGS sequence"/>
</dbReference>
<evidence type="ECO:0008006" key="3">
    <source>
        <dbReference type="Google" id="ProtNLM"/>
    </source>
</evidence>
<evidence type="ECO:0000313" key="1">
    <source>
        <dbReference type="EMBL" id="MPR00698.1"/>
    </source>
</evidence>
<reference evidence="1 2" key="2">
    <citation type="journal article" date="2023" name="Plant Pathol.">
        <title>Dismantling and reorganizing Pseudomonas marginalis sensu#lato.</title>
        <authorList>
            <person name="Sawada H."/>
            <person name="Fujikawa T."/>
            <person name="Satou M."/>
        </authorList>
    </citation>
    <scope>NUCLEOTIDE SEQUENCE [LARGE SCALE GENOMIC DNA]</scope>
    <source>
        <strain evidence="1 2">MAFF 212408</strain>
    </source>
</reference>
<keyword evidence="2" id="KW-1185">Reference proteome</keyword>
<evidence type="ECO:0000313" key="2">
    <source>
        <dbReference type="Proteomes" id="UP000326112"/>
    </source>
</evidence>
<dbReference type="RefSeq" id="WP_152745124.1">
    <property type="nucleotide sequence ID" value="NZ_VUAZ01000003.1"/>
</dbReference>
<dbReference type="EMBL" id="VUAZ01000003">
    <property type="protein sequence ID" value="MPR00698.1"/>
    <property type="molecule type" value="Genomic_DNA"/>
</dbReference>
<gene>
    <name evidence="1" type="ORF">F0169_00615</name>
</gene>
<comment type="caution">
    <text evidence="1">The sequence shown here is derived from an EMBL/GenBank/DDBJ whole genome shotgun (WGS) entry which is preliminary data.</text>
</comment>
<reference evidence="1 2" key="1">
    <citation type="journal article" date="2020" name="Int. J. Syst. Evol. Microbiol.">
        <title>Pseudomonas kitaguniensis sp. nov., a pathogen causing bacterial rot of Welsh onion in Japan.</title>
        <authorList>
            <person name="Sawada H."/>
            <person name="Fujikawa T."/>
            <person name="Nishiwaki Y."/>
            <person name="Horita H."/>
        </authorList>
    </citation>
    <scope>NUCLEOTIDE SEQUENCE [LARGE SCALE GENOMIC DNA]</scope>
    <source>
        <strain evidence="1 2">MAFF 212408</strain>
    </source>
</reference>